<evidence type="ECO:0000313" key="3">
    <source>
        <dbReference type="Proteomes" id="UP001163882"/>
    </source>
</evidence>
<accession>A0ABY6ILX7</accession>
<feature type="chain" id="PRO_5046172443" description="DUF1176 domain-containing protein" evidence="1">
    <location>
        <begin position="20"/>
        <end position="196"/>
    </location>
</feature>
<dbReference type="RefSeq" id="WP_264225248.1">
    <property type="nucleotide sequence ID" value="NZ_CP107716.1"/>
</dbReference>
<evidence type="ECO:0008006" key="4">
    <source>
        <dbReference type="Google" id="ProtNLM"/>
    </source>
</evidence>
<feature type="signal peptide" evidence="1">
    <location>
        <begin position="1"/>
        <end position="19"/>
    </location>
</feature>
<dbReference type="EMBL" id="CP107716">
    <property type="protein sequence ID" value="UYQ71598.1"/>
    <property type="molecule type" value="Genomic_DNA"/>
</dbReference>
<evidence type="ECO:0000256" key="1">
    <source>
        <dbReference type="SAM" id="SignalP"/>
    </source>
</evidence>
<evidence type="ECO:0000313" key="2">
    <source>
        <dbReference type="EMBL" id="UYQ71598.1"/>
    </source>
</evidence>
<proteinExistence type="predicted"/>
<organism evidence="2 3">
    <name type="scientific">Pelagibacterium flavum</name>
    <dbReference type="NCBI Taxonomy" id="2984530"/>
    <lineage>
        <taxon>Bacteria</taxon>
        <taxon>Pseudomonadati</taxon>
        <taxon>Pseudomonadota</taxon>
        <taxon>Alphaproteobacteria</taxon>
        <taxon>Hyphomicrobiales</taxon>
        <taxon>Devosiaceae</taxon>
        <taxon>Pelagibacterium</taxon>
    </lineage>
</organism>
<name>A0ABY6ILX7_9HYPH</name>
<keyword evidence="1" id="KW-0732">Signal</keyword>
<sequence length="196" mass="20721">MDKLSVTAAAVLMASPAFAQVAPPVTPVAEDVTVVPGEVEAPPPGADDLDEPVSDNPYYDDRSTAAAVIESLYNAISRSEYLRAWSYFTHDDDNDLQADFEAFASGYENTESVQLVVGPEVTEGSAGTIYYTIPAAIEATMTDGTTASFAGCYTLRLAEPAVQAMPPFRPMAITEGKLSAVEGQLEDILPGSCEAQ</sequence>
<gene>
    <name evidence="2" type="ORF">OF122_16370</name>
</gene>
<reference evidence="2" key="1">
    <citation type="submission" date="2022-10" db="EMBL/GenBank/DDBJ databases">
        <title>YIM 151497 complete genome.</title>
        <authorList>
            <person name="Chen X."/>
        </authorList>
    </citation>
    <scope>NUCLEOTIDE SEQUENCE</scope>
    <source>
        <strain evidence="2">YIM 151497</strain>
    </source>
</reference>
<protein>
    <recommendedName>
        <fullName evidence="4">DUF1176 domain-containing protein</fullName>
    </recommendedName>
</protein>
<dbReference type="Proteomes" id="UP001163882">
    <property type="component" value="Chromosome"/>
</dbReference>
<keyword evidence="3" id="KW-1185">Reference proteome</keyword>